<keyword evidence="3" id="KW-0456">Lyase</keyword>
<organism evidence="3 4">
    <name type="scientific">Roseimaritima ulvae</name>
    <dbReference type="NCBI Taxonomy" id="980254"/>
    <lineage>
        <taxon>Bacteria</taxon>
        <taxon>Pseudomonadati</taxon>
        <taxon>Planctomycetota</taxon>
        <taxon>Planctomycetia</taxon>
        <taxon>Pirellulales</taxon>
        <taxon>Pirellulaceae</taxon>
        <taxon>Roseimaritima</taxon>
    </lineage>
</organism>
<dbReference type="EC" id="4.2.2.12" evidence="3"/>
<evidence type="ECO:0000259" key="2">
    <source>
        <dbReference type="Pfam" id="PF25275"/>
    </source>
</evidence>
<keyword evidence="4" id="KW-1185">Reference proteome</keyword>
<dbReference type="KEGG" id="rul:UC8_11960"/>
<dbReference type="EMBL" id="CP042914">
    <property type="protein sequence ID" value="QEG39235.1"/>
    <property type="molecule type" value="Genomic_DNA"/>
</dbReference>
<gene>
    <name evidence="3" type="primary">xly_2</name>
    <name evidence="3" type="ORF">UC8_11960</name>
</gene>
<dbReference type="InterPro" id="IPR033803">
    <property type="entry name" value="CBD-like_Golvesin-Xly"/>
</dbReference>
<accession>A0A5B9QP14</accession>
<dbReference type="GO" id="GO:0047492">
    <property type="term" value="F:xanthan lyase activity"/>
    <property type="evidence" value="ECO:0007669"/>
    <property type="project" value="UniProtKB-EC"/>
</dbReference>
<proteinExistence type="predicted"/>
<dbReference type="OrthoDB" id="2501497at2"/>
<protein>
    <submittedName>
        <fullName evidence="3">Xanthan lyase</fullName>
        <ecNumber evidence="3">4.2.2.12</ecNumber>
    </submittedName>
</protein>
<feature type="chain" id="PRO_5023098993" evidence="1">
    <location>
        <begin position="27"/>
        <end position="202"/>
    </location>
</feature>
<dbReference type="AlphaFoldDB" id="A0A5B9QP14"/>
<dbReference type="Proteomes" id="UP000325286">
    <property type="component" value="Chromosome"/>
</dbReference>
<dbReference type="RefSeq" id="WP_084427359.1">
    <property type="nucleotide sequence ID" value="NZ_CP042914.1"/>
</dbReference>
<reference evidence="3 4" key="1">
    <citation type="submission" date="2019-08" db="EMBL/GenBank/DDBJ databases">
        <title>Deep-cultivation of Planctomycetes and their phenomic and genomic characterization uncovers novel biology.</title>
        <authorList>
            <person name="Wiegand S."/>
            <person name="Jogler M."/>
            <person name="Boedeker C."/>
            <person name="Pinto D."/>
            <person name="Vollmers J."/>
            <person name="Rivas-Marin E."/>
            <person name="Kohn T."/>
            <person name="Peeters S.H."/>
            <person name="Heuer A."/>
            <person name="Rast P."/>
            <person name="Oberbeckmann S."/>
            <person name="Bunk B."/>
            <person name="Jeske O."/>
            <person name="Meyerdierks A."/>
            <person name="Storesund J.E."/>
            <person name="Kallscheuer N."/>
            <person name="Luecker S."/>
            <person name="Lage O.M."/>
            <person name="Pohl T."/>
            <person name="Merkel B.J."/>
            <person name="Hornburger P."/>
            <person name="Mueller R.-W."/>
            <person name="Bruemmer F."/>
            <person name="Labrenz M."/>
            <person name="Spormann A.M."/>
            <person name="Op den Camp H."/>
            <person name="Overmann J."/>
            <person name="Amann R."/>
            <person name="Jetten M.S.M."/>
            <person name="Mascher T."/>
            <person name="Medema M.H."/>
            <person name="Devos D.P."/>
            <person name="Kaster A.-K."/>
            <person name="Ovreas L."/>
            <person name="Rohde M."/>
            <person name="Galperin M.Y."/>
            <person name="Jogler C."/>
        </authorList>
    </citation>
    <scope>NUCLEOTIDE SEQUENCE [LARGE SCALE GENOMIC DNA]</scope>
    <source>
        <strain evidence="3 4">UC8</strain>
    </source>
</reference>
<evidence type="ECO:0000313" key="3">
    <source>
        <dbReference type="EMBL" id="QEG39235.1"/>
    </source>
</evidence>
<feature type="domain" description="Golvesin/Xly CBD-like" evidence="2">
    <location>
        <begin position="68"/>
        <end position="198"/>
    </location>
</feature>
<keyword evidence="1" id="KW-0732">Signal</keyword>
<dbReference type="Pfam" id="PF25275">
    <property type="entry name" value="Golvesin_C"/>
    <property type="match status" value="1"/>
</dbReference>
<sequence length="202" mass="22583" precursor="true">MNHQAINLSTMLLTIAWTLISLSAFAESPEHKRLPHPDAVPNSHQPGEVDNPELVPFIVKEGANLPGIVVDEMDAKLVGSWQYSTHTPPYVGLGYLHDQKQGKGTSSVTYTPELPHTGMYEVRMSHCYNVRRSTNTPVTIHHADGEVTVRINQQQVPEHKRLFRTLGKYRFEKGKQGWVKVSSAGTEGKYVIADAVQFIPCR</sequence>
<feature type="signal peptide" evidence="1">
    <location>
        <begin position="1"/>
        <end position="26"/>
    </location>
</feature>
<evidence type="ECO:0000256" key="1">
    <source>
        <dbReference type="SAM" id="SignalP"/>
    </source>
</evidence>
<name>A0A5B9QP14_9BACT</name>
<evidence type="ECO:0000313" key="4">
    <source>
        <dbReference type="Proteomes" id="UP000325286"/>
    </source>
</evidence>